<comment type="caution">
    <text evidence="3">The sequence shown here is derived from an EMBL/GenBank/DDBJ whole genome shotgun (WGS) entry which is preliminary data.</text>
</comment>
<dbReference type="CDD" id="cd00090">
    <property type="entry name" value="HTH_ARSR"/>
    <property type="match status" value="1"/>
</dbReference>
<feature type="region of interest" description="Disordered" evidence="1">
    <location>
        <begin position="1"/>
        <end position="42"/>
    </location>
</feature>
<evidence type="ECO:0000259" key="2">
    <source>
        <dbReference type="PROSITE" id="PS50995"/>
    </source>
</evidence>
<dbReference type="PANTHER" id="PTHR33164:SF43">
    <property type="entry name" value="HTH-TYPE TRANSCRIPTIONAL REPRESSOR YETL"/>
    <property type="match status" value="1"/>
</dbReference>
<dbReference type="InterPro" id="IPR036388">
    <property type="entry name" value="WH-like_DNA-bd_sf"/>
</dbReference>
<dbReference type="InterPro" id="IPR011991">
    <property type="entry name" value="ArsR-like_HTH"/>
</dbReference>
<dbReference type="SMART" id="SM00529">
    <property type="entry name" value="HTH_DTXR"/>
    <property type="match status" value="1"/>
</dbReference>
<protein>
    <submittedName>
        <fullName evidence="3">MarR family transcriptional regulator</fullName>
    </submittedName>
</protein>
<organism evidence="3 4">
    <name type="scientific">Slackia faecicanis</name>
    <dbReference type="NCBI Taxonomy" id="255723"/>
    <lineage>
        <taxon>Bacteria</taxon>
        <taxon>Bacillati</taxon>
        <taxon>Actinomycetota</taxon>
        <taxon>Coriobacteriia</taxon>
        <taxon>Eggerthellales</taxon>
        <taxon>Eggerthellaceae</taxon>
        <taxon>Slackia</taxon>
    </lineage>
</organism>
<dbReference type="InterPro" id="IPR036390">
    <property type="entry name" value="WH_DNA-bd_sf"/>
</dbReference>
<dbReference type="PRINTS" id="PR00598">
    <property type="entry name" value="HTHMARR"/>
</dbReference>
<dbReference type="PROSITE" id="PS50995">
    <property type="entry name" value="HTH_MARR_2"/>
    <property type="match status" value="1"/>
</dbReference>
<evidence type="ECO:0000256" key="1">
    <source>
        <dbReference type="SAM" id="MobiDB-lite"/>
    </source>
</evidence>
<feature type="compositionally biased region" description="Polar residues" evidence="1">
    <location>
        <begin position="1"/>
        <end position="12"/>
    </location>
</feature>
<dbReference type="AlphaFoldDB" id="A0A3N0AIE3"/>
<dbReference type="InterPro" id="IPR000835">
    <property type="entry name" value="HTH_MarR-typ"/>
</dbReference>
<dbReference type="Gene3D" id="1.10.10.10">
    <property type="entry name" value="Winged helix-like DNA-binding domain superfamily/Winged helix DNA-binding domain"/>
    <property type="match status" value="1"/>
</dbReference>
<name>A0A3N0AIE3_9ACTN</name>
<proteinExistence type="predicted"/>
<accession>A0A3N0AIE3</accession>
<evidence type="ECO:0000313" key="4">
    <source>
        <dbReference type="Proteomes" id="UP000267368"/>
    </source>
</evidence>
<evidence type="ECO:0000313" key="3">
    <source>
        <dbReference type="EMBL" id="RNL21561.1"/>
    </source>
</evidence>
<dbReference type="InterPro" id="IPR039422">
    <property type="entry name" value="MarR/SlyA-like"/>
</dbReference>
<feature type="compositionally biased region" description="Basic and acidic residues" evidence="1">
    <location>
        <begin position="29"/>
        <end position="42"/>
    </location>
</feature>
<dbReference type="EMBL" id="QICB01000001">
    <property type="protein sequence ID" value="RNL21561.1"/>
    <property type="molecule type" value="Genomic_DNA"/>
</dbReference>
<dbReference type="SUPFAM" id="SSF46785">
    <property type="entry name" value="Winged helix' DNA-binding domain"/>
    <property type="match status" value="1"/>
</dbReference>
<dbReference type="SMART" id="SM00347">
    <property type="entry name" value="HTH_MARR"/>
    <property type="match status" value="1"/>
</dbReference>
<feature type="domain" description="HTH marR-type" evidence="2">
    <location>
        <begin position="46"/>
        <end position="179"/>
    </location>
</feature>
<dbReference type="Pfam" id="PF12802">
    <property type="entry name" value="MarR_2"/>
    <property type="match status" value="1"/>
</dbReference>
<keyword evidence="4" id="KW-1185">Reference proteome</keyword>
<dbReference type="GO" id="GO:0046914">
    <property type="term" value="F:transition metal ion binding"/>
    <property type="evidence" value="ECO:0007669"/>
    <property type="project" value="InterPro"/>
</dbReference>
<dbReference type="Proteomes" id="UP000267368">
    <property type="component" value="Unassembled WGS sequence"/>
</dbReference>
<sequence>MRFTHPASQRGSTRVGRPPRSKPGIRISNGEERKESMNDEESEALRTKLYDLMGRFHRERYVPAEMLCGMTHAEMQIIRCVSVAAESGTPLRPSDVARRFGVTPSAVSQSVKKLEMQGYVERVRSDEDSRAVALVLTEKGEGLAAEGRSAHRAFMDEMFAYVGAERIEQLVDALESVLDFFEQSPSVKRCEGEGKGPCA</sequence>
<dbReference type="GO" id="GO:0003700">
    <property type="term" value="F:DNA-binding transcription factor activity"/>
    <property type="evidence" value="ECO:0007669"/>
    <property type="project" value="InterPro"/>
</dbReference>
<dbReference type="GO" id="GO:0006950">
    <property type="term" value="P:response to stress"/>
    <property type="evidence" value="ECO:0007669"/>
    <property type="project" value="TreeGrafter"/>
</dbReference>
<reference evidence="4" key="1">
    <citation type="submission" date="2018-05" db="EMBL/GenBank/DDBJ databases">
        <title>Genome Sequencing of selected type strains of the family Eggerthellaceae.</title>
        <authorList>
            <person name="Danylec N."/>
            <person name="Stoll D.A."/>
            <person name="Doetsch A."/>
            <person name="Huch M."/>
        </authorList>
    </citation>
    <scope>NUCLEOTIDE SEQUENCE [LARGE SCALE GENOMIC DNA]</scope>
    <source>
        <strain evidence="4">DSM 17537</strain>
    </source>
</reference>
<gene>
    <name evidence="3" type="ORF">DMP07_01605</name>
</gene>
<dbReference type="InterPro" id="IPR022689">
    <property type="entry name" value="Iron_dep_repressor"/>
</dbReference>
<dbReference type="PANTHER" id="PTHR33164">
    <property type="entry name" value="TRANSCRIPTIONAL REGULATOR, MARR FAMILY"/>
    <property type="match status" value="1"/>
</dbReference>